<dbReference type="SMART" id="SM00150">
    <property type="entry name" value="SPEC"/>
    <property type="match status" value="2"/>
</dbReference>
<keyword evidence="4" id="KW-0963">Cytoplasm</keyword>
<keyword evidence="9 14" id="KW-0472">Membrane</keyword>
<dbReference type="WBParaSite" id="Hba_16893">
    <property type="protein sequence ID" value="Hba_16893"/>
    <property type="gene ID" value="Hba_16893"/>
</dbReference>
<accession>A0A1I7XHA0</accession>
<dbReference type="GO" id="GO:0050804">
    <property type="term" value="P:modulation of chemical synaptic transmission"/>
    <property type="evidence" value="ECO:0007669"/>
    <property type="project" value="UniProtKB-ARBA"/>
</dbReference>
<sequence length="1609" mass="183553">MESDINSHRVRLVPLLQQSETLEKDCESMERVIHTLTCRNLADPEIAKLASLSNRAAVIHAALPGKSPASRDIALDSLSKNVSLLESALVGCRMYHNVRKKQAITRKCIEIAKAENNGRNNFSEKKNYVKSFLAMEAHGNFTDINTTEEDEAIRDISAEEVEKSQENHKTANIVGADSSIESNMTKTISSIDESMDRQLEINSIPFYIDEDTKNQSFLNQMVTVAYAQPSTVTLEVNDEEPKRSQYLDMGSGDEPFVKCSVFTGESGGVSHSMEQVFTNLDNIEEAIENDEEFPMENLADYEERYALMEASLKNALQKVEDSQMTLDMLQVEHTRERVNNMERDLDERKKRAVEDVKEWKMLHNVLFDAEKCIAMGDRAMDRMLGREGTPPLEELEERQTAIEELLPRAESLVCDSVRRLSLILPRLHDGGERAIAVRSRVREVEQRFRDLVRIARDERLRLDARAVDQGQLRQGLENLRFWYVILIHLFLTCDETDIEMKSDVNPLDAETISENIRITGIRIEQISEKKSALIAIEAAKERLIEQGNIDVKIKHDIRRAVSDVAKRIADLRSDLSDRHQELLKQKKDCDLFWEYADELMKKANDIQRRITVVAEAVIFTPSPDHIAACRSDALKLKEEVARVKERIQKANASYSRLSGNAEKQIIDIITACRTAIASAELLKEPQVIESLTESESQNTVIDISDAASVNTASIISSATTVKPENLGEEEVENPLYTARLESVARLSELCDEEKSFPRLDPRDEAKWQSLTQLRHWLGEQERKAGLTVDLSDPPAVRDMTAIVQGVMDHIRLKTMDVVAIQDTSVSNTVKQKARELLSGNAILDTYTRDDAHSLSHQQSKLNMRWTKFNDNVRIRRAVLEASLRSRSDFHSAFSEFEDWLTKVEENIVELKGNTANSQAIKDTAKRRDWIQQQKTISAELEAHNSVFRAVDEMGRKLVAGLDAGKEKADMQARLDRLEHRWREIERTDTVIKQRLENAELEWEKLITALSTLIDWIEDKSKEVIVLITNPQDAEQRRCGLQIYVDSEKLKEKWAELGKQISEWDRIVQQAAQRLQEMERAVAECQLHLSSVEVEMEKTRPVEQLRLEELKDARHEADLLATHVDSLRVHIDDANDACGRILAADSPLDQHPRNQLDAVNQRYLALKTTMRVRVAALRNALADFGPSSEHFLNQSVALPWQRAISKTNQLPYYIDHTTERTQWEHPVWVEMAKELSQFNRVKFIAYRTAMKLRALQKRLCLDLVDIPMLEKAFNRLTGLSNEESPGLEGMVCCLLPLFEQLHDKHPQLVRSVALAVDLCINFLLNLYDPSRDGILRVLSFKIALVVFSNSQLEEKYRYLFNLVAQETQTDQKHIALLLYDLVHIPRLVGEAAAFGGSNVEPSVRSCFEGVRLSPSISVTPFLEWLKQEPQSIVWLPVMHRLATAEFAKHQAKCNVCKMFPIVGLRYRCLRCFNLDLCQNCFFSQRTAKRHKLKHPMQEYAVPTTSSEDARDFARMVRNKFGRSKNNLGYLPVDMSDEGRPLAAPPVAANNPATDAVHQRTILMAHRLAQLTASQTAEPRDDAITELKSPAQLISQIIFYLLYIYIYIYDK</sequence>
<evidence type="ECO:0000313" key="18">
    <source>
        <dbReference type="WBParaSite" id="Hba_16893"/>
    </source>
</evidence>
<dbReference type="CDD" id="cd00176">
    <property type="entry name" value="SPEC"/>
    <property type="match status" value="2"/>
</dbReference>
<dbReference type="Pfam" id="PF23729">
    <property type="entry name" value="Spectrin_Dys-1"/>
    <property type="match status" value="1"/>
</dbReference>
<dbReference type="InterPro" id="IPR015153">
    <property type="entry name" value="EF-hand_dom_typ1"/>
</dbReference>
<dbReference type="CDD" id="cd00201">
    <property type="entry name" value="WW"/>
    <property type="match status" value="1"/>
</dbReference>
<comment type="subcellular location">
    <subcellularLocation>
        <location evidence="2">Cell membrane</location>
        <location evidence="2">Sarcolemma</location>
        <topology evidence="2">Peripheral membrane protein</topology>
        <orientation evidence="2">Cytoplasmic side</orientation>
    </subcellularLocation>
    <subcellularLocation>
        <location evidence="1">Cytoplasm</location>
        <location evidence="1">Cytoskeleton</location>
    </subcellularLocation>
</comment>
<dbReference type="GO" id="GO:0046716">
    <property type="term" value="P:muscle cell cellular homeostasis"/>
    <property type="evidence" value="ECO:0007669"/>
    <property type="project" value="UniProtKB-ARBA"/>
</dbReference>
<evidence type="ECO:0000256" key="9">
    <source>
        <dbReference type="ARBA" id="ARBA00023136"/>
    </source>
</evidence>
<feature type="domain" description="ZZ-type" evidence="16">
    <location>
        <begin position="1447"/>
        <end position="1503"/>
    </location>
</feature>
<evidence type="ECO:0000256" key="6">
    <source>
        <dbReference type="ARBA" id="ARBA00022771"/>
    </source>
</evidence>
<evidence type="ECO:0000256" key="2">
    <source>
        <dbReference type="ARBA" id="ARBA00004278"/>
    </source>
</evidence>
<dbReference type="SUPFAM" id="SSF51045">
    <property type="entry name" value="WW domain"/>
    <property type="match status" value="1"/>
</dbReference>
<dbReference type="InterPro" id="IPR018159">
    <property type="entry name" value="Spectrin/alpha-actinin"/>
</dbReference>
<dbReference type="InterPro" id="IPR001202">
    <property type="entry name" value="WW_dom"/>
</dbReference>
<dbReference type="GO" id="GO:0016010">
    <property type="term" value="C:dystrophin-associated glycoprotein complex"/>
    <property type="evidence" value="ECO:0007669"/>
    <property type="project" value="UniProtKB-ARBA"/>
</dbReference>
<evidence type="ECO:0000256" key="3">
    <source>
        <dbReference type="ARBA" id="ARBA00022475"/>
    </source>
</evidence>
<evidence type="ECO:0000256" key="10">
    <source>
        <dbReference type="ARBA" id="ARBA00023203"/>
    </source>
</evidence>
<dbReference type="PANTHER" id="PTHR12268">
    <property type="entry name" value="E3 UBIQUITIN-PROTEIN LIGASE KCMF1"/>
    <property type="match status" value="1"/>
</dbReference>
<keyword evidence="17" id="KW-1185">Reference proteome</keyword>
<dbReference type="GO" id="GO:0005737">
    <property type="term" value="C:cytoplasm"/>
    <property type="evidence" value="ECO:0007669"/>
    <property type="project" value="UniProtKB-ARBA"/>
</dbReference>
<dbReference type="Pfam" id="PF00397">
    <property type="entry name" value="WW"/>
    <property type="match status" value="1"/>
</dbReference>
<dbReference type="PANTHER" id="PTHR12268:SF14">
    <property type="entry name" value="DYSTROPHIN-1"/>
    <property type="match status" value="1"/>
</dbReference>
<dbReference type="PROSITE" id="PS50020">
    <property type="entry name" value="WW_DOMAIN_2"/>
    <property type="match status" value="1"/>
</dbReference>
<evidence type="ECO:0000256" key="12">
    <source>
        <dbReference type="PROSITE-ProRule" id="PRU00228"/>
    </source>
</evidence>
<feature type="coiled-coil region" evidence="13">
    <location>
        <begin position="1060"/>
        <end position="1094"/>
    </location>
</feature>
<dbReference type="GO" id="GO:0042383">
    <property type="term" value="C:sarcolemma"/>
    <property type="evidence" value="ECO:0007669"/>
    <property type="project" value="UniProtKB-SubCell"/>
</dbReference>
<keyword evidence="3" id="KW-1003">Cell membrane</keyword>
<dbReference type="GO" id="GO:0005856">
    <property type="term" value="C:cytoskeleton"/>
    <property type="evidence" value="ECO:0007669"/>
    <property type="project" value="UniProtKB-SubCell"/>
</dbReference>
<dbReference type="InterPro" id="IPR050774">
    <property type="entry name" value="KCMF1/Dystrophin"/>
</dbReference>
<keyword evidence="13" id="KW-0175">Coiled coil</keyword>
<keyword evidence="14" id="KW-0812">Transmembrane</keyword>
<dbReference type="SUPFAM" id="SSF57850">
    <property type="entry name" value="RING/U-box"/>
    <property type="match status" value="1"/>
</dbReference>
<keyword evidence="10" id="KW-0009">Actin-binding</keyword>
<dbReference type="GO" id="GO:0045202">
    <property type="term" value="C:synapse"/>
    <property type="evidence" value="ECO:0007669"/>
    <property type="project" value="GOC"/>
</dbReference>
<feature type="coiled-coil region" evidence="13">
    <location>
        <begin position="626"/>
        <end position="660"/>
    </location>
</feature>
<dbReference type="Gene3D" id="6.10.140.70">
    <property type="match status" value="1"/>
</dbReference>
<evidence type="ECO:0000256" key="5">
    <source>
        <dbReference type="ARBA" id="ARBA00022723"/>
    </source>
</evidence>
<dbReference type="InterPro" id="IPR036020">
    <property type="entry name" value="WW_dom_sf"/>
</dbReference>
<keyword evidence="7" id="KW-0862">Zinc</keyword>
<dbReference type="CDD" id="cd02334">
    <property type="entry name" value="ZZ_dystrophin"/>
    <property type="match status" value="1"/>
</dbReference>
<evidence type="ECO:0000256" key="13">
    <source>
        <dbReference type="SAM" id="Coils"/>
    </source>
</evidence>
<dbReference type="Proteomes" id="UP000095283">
    <property type="component" value="Unplaced"/>
</dbReference>
<dbReference type="InterPro" id="IPR000433">
    <property type="entry name" value="Znf_ZZ"/>
</dbReference>
<evidence type="ECO:0000259" key="16">
    <source>
        <dbReference type="PROSITE" id="PS50135"/>
    </source>
</evidence>
<evidence type="ECO:0000256" key="1">
    <source>
        <dbReference type="ARBA" id="ARBA00004245"/>
    </source>
</evidence>
<dbReference type="GO" id="GO:0008270">
    <property type="term" value="F:zinc ion binding"/>
    <property type="evidence" value="ECO:0007669"/>
    <property type="project" value="UniProtKB-KW"/>
</dbReference>
<feature type="coiled-coil region" evidence="13">
    <location>
        <begin position="298"/>
        <end position="351"/>
    </location>
</feature>
<dbReference type="Pfam" id="PF00569">
    <property type="entry name" value="ZZ"/>
    <property type="match status" value="1"/>
</dbReference>
<dbReference type="SMART" id="SM00456">
    <property type="entry name" value="WW"/>
    <property type="match status" value="1"/>
</dbReference>
<dbReference type="Pfam" id="PF09069">
    <property type="entry name" value="EF-hand_3"/>
    <property type="match status" value="1"/>
</dbReference>
<dbReference type="InterPro" id="IPR011992">
    <property type="entry name" value="EF-hand-dom_pair"/>
</dbReference>
<dbReference type="PROSITE" id="PS01159">
    <property type="entry name" value="WW_DOMAIN_1"/>
    <property type="match status" value="1"/>
</dbReference>
<feature type="transmembrane region" description="Helical" evidence="14">
    <location>
        <begin position="1591"/>
        <end position="1607"/>
    </location>
</feature>
<protein>
    <submittedName>
        <fullName evidence="18">WW domain-containing protein</fullName>
    </submittedName>
</protein>
<evidence type="ECO:0000256" key="7">
    <source>
        <dbReference type="ARBA" id="ARBA00022833"/>
    </source>
</evidence>
<dbReference type="Gene3D" id="1.10.238.10">
    <property type="entry name" value="EF-hand"/>
    <property type="match status" value="2"/>
</dbReference>
<dbReference type="PROSITE" id="PS50135">
    <property type="entry name" value="ZF_ZZ_2"/>
    <property type="match status" value="1"/>
</dbReference>
<evidence type="ECO:0000256" key="4">
    <source>
        <dbReference type="ARBA" id="ARBA00022490"/>
    </source>
</evidence>
<evidence type="ECO:0000256" key="11">
    <source>
        <dbReference type="ARBA" id="ARBA00023212"/>
    </source>
</evidence>
<organism evidence="17 18">
    <name type="scientific">Heterorhabditis bacteriophora</name>
    <name type="common">Entomopathogenic nematode worm</name>
    <dbReference type="NCBI Taxonomy" id="37862"/>
    <lineage>
        <taxon>Eukaryota</taxon>
        <taxon>Metazoa</taxon>
        <taxon>Ecdysozoa</taxon>
        <taxon>Nematoda</taxon>
        <taxon>Chromadorea</taxon>
        <taxon>Rhabditida</taxon>
        <taxon>Rhabditina</taxon>
        <taxon>Rhabditomorpha</taxon>
        <taxon>Strongyloidea</taxon>
        <taxon>Heterorhabditidae</taxon>
        <taxon>Heterorhabditis</taxon>
    </lineage>
</organism>
<keyword evidence="11" id="KW-0206">Cytoskeleton</keyword>
<keyword evidence="6 12" id="KW-0863">Zinc-finger</keyword>
<evidence type="ECO:0000256" key="8">
    <source>
        <dbReference type="ARBA" id="ARBA00022837"/>
    </source>
</evidence>
<dbReference type="PROSITE" id="PS01357">
    <property type="entry name" value="ZF_ZZ_1"/>
    <property type="match status" value="1"/>
</dbReference>
<dbReference type="InterPro" id="IPR056503">
    <property type="entry name" value="Spectrin_Dys-1"/>
</dbReference>
<dbReference type="Gene3D" id="1.20.58.60">
    <property type="match status" value="3"/>
</dbReference>
<dbReference type="SUPFAM" id="SSF47473">
    <property type="entry name" value="EF-hand"/>
    <property type="match status" value="2"/>
</dbReference>
<dbReference type="SMART" id="SM00291">
    <property type="entry name" value="ZnF_ZZ"/>
    <property type="match status" value="1"/>
</dbReference>
<dbReference type="Pfam" id="PF09068">
    <property type="entry name" value="EF-hand_2"/>
    <property type="match status" value="1"/>
</dbReference>
<name>A0A1I7XHA0_HETBA</name>
<dbReference type="InterPro" id="IPR015154">
    <property type="entry name" value="EF-hand_dom_typ2"/>
</dbReference>
<evidence type="ECO:0000313" key="17">
    <source>
        <dbReference type="Proteomes" id="UP000095283"/>
    </source>
</evidence>
<feature type="domain" description="WW" evidence="15">
    <location>
        <begin position="1193"/>
        <end position="1227"/>
    </location>
</feature>
<dbReference type="Gene3D" id="3.30.60.90">
    <property type="match status" value="1"/>
</dbReference>
<keyword evidence="14" id="KW-1133">Transmembrane helix</keyword>
<keyword evidence="5" id="KW-0479">Metal-binding</keyword>
<dbReference type="InterPro" id="IPR043145">
    <property type="entry name" value="Znf_ZZ_sf"/>
</dbReference>
<keyword evidence="8" id="KW-0106">Calcium</keyword>
<dbReference type="GO" id="GO:0099536">
    <property type="term" value="P:synaptic signaling"/>
    <property type="evidence" value="ECO:0007669"/>
    <property type="project" value="TreeGrafter"/>
</dbReference>
<dbReference type="Gene3D" id="2.20.70.10">
    <property type="match status" value="1"/>
</dbReference>
<reference evidence="18" key="1">
    <citation type="submission" date="2016-11" db="UniProtKB">
        <authorList>
            <consortium name="WormBaseParasite"/>
        </authorList>
    </citation>
    <scope>IDENTIFICATION</scope>
</reference>
<proteinExistence type="predicted"/>
<dbReference type="GO" id="GO:0003779">
    <property type="term" value="F:actin binding"/>
    <property type="evidence" value="ECO:0007669"/>
    <property type="project" value="UniProtKB-KW"/>
</dbReference>
<dbReference type="CDD" id="cd16242">
    <property type="entry name" value="EFh_DMD_like"/>
    <property type="match status" value="1"/>
</dbReference>
<dbReference type="SUPFAM" id="SSF46966">
    <property type="entry name" value="Spectrin repeat"/>
    <property type="match status" value="2"/>
</dbReference>
<evidence type="ECO:0000259" key="15">
    <source>
        <dbReference type="PROSITE" id="PS50020"/>
    </source>
</evidence>
<evidence type="ECO:0000256" key="14">
    <source>
        <dbReference type="SAM" id="Phobius"/>
    </source>
</evidence>